<dbReference type="OrthoDB" id="771136at2759"/>
<dbReference type="GO" id="GO:0004190">
    <property type="term" value="F:aspartic-type endopeptidase activity"/>
    <property type="evidence" value="ECO:0007669"/>
    <property type="project" value="InterPro"/>
</dbReference>
<feature type="chain" id="PRO_5010188170" description="Peptidase A1 domain-containing protein" evidence="4">
    <location>
        <begin position="28"/>
        <end position="712"/>
    </location>
</feature>
<gene>
    <name evidence="6" type="ORF">ZYGR_0AF01910</name>
</gene>
<dbReference type="PANTHER" id="PTHR47966">
    <property type="entry name" value="BETA-SITE APP-CLEAVING ENZYME, ISOFORM A-RELATED"/>
    <property type="match status" value="1"/>
</dbReference>
<dbReference type="EMBL" id="BDGX01000032">
    <property type="protein sequence ID" value="GAV51720.1"/>
    <property type="molecule type" value="Genomic_DNA"/>
</dbReference>
<keyword evidence="4" id="KW-0732">Signal</keyword>
<sequence>MIGRNGFGPSVLKILLFLMLWLPYVIARGGGHAVGHAGGHVGGGSHGSESHGSDGKKGSDDSESTTEVSSSDSESDSSSNSNSHPGSGSKPGSGPKPGSGSDSNSGLRQKGPSPSKPKASVKSHHVGTNAGYVAGSNQNNHNQARSSMLQPLPTLSLNKDNNSVYYTNVSIGTPGRKQHLVVNVVEPYNWVAHGDFGTSNRISNVSSGPYEVDDSETSQREDGSRIFHLDFVDLENVNATAVMDKVSFDSLSLKNQSTHTLNSSQVGDSWAFYDSHSLVLSNSSFFEINDTFPHKGVLGLGGRITNEGTDSDSSQFDGSFIILESLRDNGIIESLSYSLWLGGDTRPYYDMGRDVPDEIDCGKLIFGGVDPYYYTGSLKKFNNLIFQDSKTKMFSRGYPVLPMGTINVVSSTGKSINVTNENFLAPVLLDSTYSFSHLPAETIVQIAVQINAIYVSEIDRFVVSCKIADMGVTIQFEFGDLSINVPLTDFLMSTYNTDLNSTMSFSGGDEACFLTIVSSEETGFNILGTSFLRNVYLAVDHDDQSIAIAQARRKYTTLITPEVEDSSSAKPTTFSYLSPSLSTTRKAKSISSGYIPYAVSSNETLSMTLSPSQPPSRDTHIANQFTATVFPNGLISTGRSLYNTYRLTSSSSTVPTDFASFSATSVQRTNSAGHQGHRDSGGYRLKPLEINNKIWISHTFSLIAVVILIMIW</sequence>
<evidence type="ECO:0000256" key="3">
    <source>
        <dbReference type="SAM" id="Phobius"/>
    </source>
</evidence>
<dbReference type="AlphaFoldDB" id="A0A1Q3A836"/>
<feature type="domain" description="Peptidase A1" evidence="5">
    <location>
        <begin position="165"/>
        <end position="549"/>
    </location>
</feature>
<dbReference type="Proteomes" id="UP000187013">
    <property type="component" value="Unassembled WGS sequence"/>
</dbReference>
<evidence type="ECO:0000313" key="7">
    <source>
        <dbReference type="Proteomes" id="UP000187013"/>
    </source>
</evidence>
<comment type="similarity">
    <text evidence="1">Belongs to the peptidase A1 family.</text>
</comment>
<keyword evidence="3" id="KW-0472">Membrane</keyword>
<keyword evidence="3" id="KW-1133">Transmembrane helix</keyword>
<name>A0A1Q3A836_ZYGRO</name>
<feature type="compositionally biased region" description="Basic and acidic residues" evidence="2">
    <location>
        <begin position="48"/>
        <end position="60"/>
    </location>
</feature>
<comment type="caution">
    <text evidence="6">The sequence shown here is derived from an EMBL/GenBank/DDBJ whole genome shotgun (WGS) entry which is preliminary data.</text>
</comment>
<feature type="compositionally biased region" description="Low complexity" evidence="2">
    <location>
        <begin position="65"/>
        <end position="88"/>
    </location>
</feature>
<evidence type="ECO:0000313" key="6">
    <source>
        <dbReference type="EMBL" id="GAV51720.1"/>
    </source>
</evidence>
<feature type="signal peptide" evidence="4">
    <location>
        <begin position="1"/>
        <end position="27"/>
    </location>
</feature>
<dbReference type="InterPro" id="IPR001461">
    <property type="entry name" value="Aspartic_peptidase_A1"/>
</dbReference>
<feature type="transmembrane region" description="Helical" evidence="3">
    <location>
        <begin position="694"/>
        <end position="711"/>
    </location>
</feature>
<dbReference type="Gene3D" id="2.40.70.10">
    <property type="entry name" value="Acid Proteases"/>
    <property type="match status" value="2"/>
</dbReference>
<protein>
    <recommendedName>
        <fullName evidence="5">Peptidase A1 domain-containing protein</fullName>
    </recommendedName>
</protein>
<dbReference type="PANTHER" id="PTHR47966:SF51">
    <property type="entry name" value="BETA-SITE APP-CLEAVING ENZYME, ISOFORM A-RELATED"/>
    <property type="match status" value="1"/>
</dbReference>
<dbReference type="PROSITE" id="PS51767">
    <property type="entry name" value="PEPTIDASE_A1"/>
    <property type="match status" value="1"/>
</dbReference>
<dbReference type="InterPro" id="IPR021109">
    <property type="entry name" value="Peptidase_aspartic_dom_sf"/>
</dbReference>
<dbReference type="Pfam" id="PF00026">
    <property type="entry name" value="Asp"/>
    <property type="match status" value="1"/>
</dbReference>
<feature type="region of interest" description="Disordered" evidence="2">
    <location>
        <begin position="37"/>
        <end position="124"/>
    </location>
</feature>
<feature type="compositionally biased region" description="Gly residues" evidence="2">
    <location>
        <begin position="37"/>
        <end position="46"/>
    </location>
</feature>
<accession>A0A1Q3A836</accession>
<reference evidence="6 7" key="1">
    <citation type="submission" date="2016-08" db="EMBL/GenBank/DDBJ databases">
        <title>Draft genome sequence of allopolyploid Zygosaccharomyces rouxii.</title>
        <authorList>
            <person name="Watanabe J."/>
            <person name="Uehara K."/>
            <person name="Mogi Y."/>
            <person name="Tsukioka Y."/>
        </authorList>
    </citation>
    <scope>NUCLEOTIDE SEQUENCE [LARGE SCALE GENOMIC DNA]</scope>
    <source>
        <strain evidence="6 7">NBRC 110957</strain>
    </source>
</reference>
<proteinExistence type="inferred from homology"/>
<dbReference type="SUPFAM" id="SSF50630">
    <property type="entry name" value="Acid proteases"/>
    <property type="match status" value="1"/>
</dbReference>
<evidence type="ECO:0000256" key="4">
    <source>
        <dbReference type="SAM" id="SignalP"/>
    </source>
</evidence>
<dbReference type="GO" id="GO:0006508">
    <property type="term" value="P:proteolysis"/>
    <property type="evidence" value="ECO:0007669"/>
    <property type="project" value="InterPro"/>
</dbReference>
<dbReference type="PRINTS" id="PR00792">
    <property type="entry name" value="PEPSIN"/>
</dbReference>
<evidence type="ECO:0000256" key="1">
    <source>
        <dbReference type="ARBA" id="ARBA00007447"/>
    </source>
</evidence>
<evidence type="ECO:0000256" key="2">
    <source>
        <dbReference type="SAM" id="MobiDB-lite"/>
    </source>
</evidence>
<keyword evidence="3" id="KW-0812">Transmembrane</keyword>
<evidence type="ECO:0000259" key="5">
    <source>
        <dbReference type="PROSITE" id="PS51767"/>
    </source>
</evidence>
<dbReference type="InterPro" id="IPR033121">
    <property type="entry name" value="PEPTIDASE_A1"/>
</dbReference>
<feature type="compositionally biased region" description="Low complexity" evidence="2">
    <location>
        <begin position="98"/>
        <end position="118"/>
    </location>
</feature>
<organism evidence="6 7">
    <name type="scientific">Zygosaccharomyces rouxii</name>
    <dbReference type="NCBI Taxonomy" id="4956"/>
    <lineage>
        <taxon>Eukaryota</taxon>
        <taxon>Fungi</taxon>
        <taxon>Dikarya</taxon>
        <taxon>Ascomycota</taxon>
        <taxon>Saccharomycotina</taxon>
        <taxon>Saccharomycetes</taxon>
        <taxon>Saccharomycetales</taxon>
        <taxon>Saccharomycetaceae</taxon>
        <taxon>Zygosaccharomyces</taxon>
    </lineage>
</organism>